<accession>A0AC58TZG7</accession>
<sequence length="170" mass="19475">MLSDVIVNDQWWWGGWDCLLSYHVMGTIEVMQIRLSPSVQDTPVWTANEKGVVSVASAWNIFRKVKRQSWIDSKTWQKQVPFKMCFTVWRALRDRLLTDARVLRMDLSSTSRCCCCINPVNETIDHLFCSGSFAQNIWRIICGAKGIPFTGVSFSNITSQLVESKDKESC</sequence>
<name>A0AC58TZG7_TOBAC</name>
<evidence type="ECO:0000313" key="1">
    <source>
        <dbReference type="Proteomes" id="UP000790787"/>
    </source>
</evidence>
<protein>
    <submittedName>
        <fullName evidence="2">Uncharacterized protein LOC142177525</fullName>
    </submittedName>
</protein>
<organism evidence="1 2">
    <name type="scientific">Nicotiana tabacum</name>
    <name type="common">Common tobacco</name>
    <dbReference type="NCBI Taxonomy" id="4097"/>
    <lineage>
        <taxon>Eukaryota</taxon>
        <taxon>Viridiplantae</taxon>
        <taxon>Streptophyta</taxon>
        <taxon>Embryophyta</taxon>
        <taxon>Tracheophyta</taxon>
        <taxon>Spermatophyta</taxon>
        <taxon>Magnoliopsida</taxon>
        <taxon>eudicotyledons</taxon>
        <taxon>Gunneridae</taxon>
        <taxon>Pentapetalae</taxon>
        <taxon>asterids</taxon>
        <taxon>lamiids</taxon>
        <taxon>Solanales</taxon>
        <taxon>Solanaceae</taxon>
        <taxon>Nicotianoideae</taxon>
        <taxon>Nicotianeae</taxon>
        <taxon>Nicotiana</taxon>
    </lineage>
</organism>
<dbReference type="Proteomes" id="UP000790787">
    <property type="component" value="Chromosome 3"/>
</dbReference>
<evidence type="ECO:0000313" key="2">
    <source>
        <dbReference type="RefSeq" id="XP_075102626.1"/>
    </source>
</evidence>
<proteinExistence type="predicted"/>
<keyword evidence="1" id="KW-1185">Reference proteome</keyword>
<dbReference type="RefSeq" id="XP_075102626.1">
    <property type="nucleotide sequence ID" value="XM_075246525.1"/>
</dbReference>
<reference evidence="1" key="1">
    <citation type="journal article" date="2014" name="Nat. Commun.">
        <title>The tobacco genome sequence and its comparison with those of tomato and potato.</title>
        <authorList>
            <person name="Sierro N."/>
            <person name="Battey J.N."/>
            <person name="Ouadi S."/>
            <person name="Bakaher N."/>
            <person name="Bovet L."/>
            <person name="Willig A."/>
            <person name="Goepfert S."/>
            <person name="Peitsch M.C."/>
            <person name="Ivanov N.V."/>
        </authorList>
    </citation>
    <scope>NUCLEOTIDE SEQUENCE [LARGE SCALE GENOMIC DNA]</scope>
</reference>
<reference evidence="2" key="2">
    <citation type="submission" date="2025-08" db="UniProtKB">
        <authorList>
            <consortium name="RefSeq"/>
        </authorList>
    </citation>
    <scope>IDENTIFICATION</scope>
    <source>
        <tissue evidence="2">Leaf</tissue>
    </source>
</reference>
<gene>
    <name evidence="2" type="primary">LOC142177525</name>
</gene>